<sequence length="111" mass="11213">MGVISQPPGTNPGTSTGSSQGFLCPSSKGSSPPDAVCVVDNVVKPGQLKTSNVTLATPTRAKGRMTCAAVPGSKSECCPTNTVKITDPKTNITVASSTLSVCTIVSETTRN</sequence>
<name>A0A2N5UJL0_9BASI</name>
<gene>
    <name evidence="2" type="ORF">PCASD_05749</name>
</gene>
<organism evidence="2 3">
    <name type="scientific">Puccinia coronata f. sp. avenae</name>
    <dbReference type="NCBI Taxonomy" id="200324"/>
    <lineage>
        <taxon>Eukaryota</taxon>
        <taxon>Fungi</taxon>
        <taxon>Dikarya</taxon>
        <taxon>Basidiomycota</taxon>
        <taxon>Pucciniomycotina</taxon>
        <taxon>Pucciniomycetes</taxon>
        <taxon>Pucciniales</taxon>
        <taxon>Pucciniaceae</taxon>
        <taxon>Puccinia</taxon>
    </lineage>
</organism>
<accession>A0A2N5UJL0</accession>
<proteinExistence type="predicted"/>
<feature type="compositionally biased region" description="Polar residues" evidence="1">
    <location>
        <begin position="7"/>
        <end position="21"/>
    </location>
</feature>
<dbReference type="AlphaFoldDB" id="A0A2N5UJL0"/>
<evidence type="ECO:0000313" key="3">
    <source>
        <dbReference type="Proteomes" id="UP000235392"/>
    </source>
</evidence>
<dbReference type="Proteomes" id="UP000235392">
    <property type="component" value="Unassembled WGS sequence"/>
</dbReference>
<comment type="caution">
    <text evidence="2">The sequence shown here is derived from an EMBL/GenBank/DDBJ whole genome shotgun (WGS) entry which is preliminary data.</text>
</comment>
<reference evidence="2 3" key="1">
    <citation type="submission" date="2017-11" db="EMBL/GenBank/DDBJ databases">
        <title>De novo assembly and phasing of dikaryotic genomes from two isolates of Puccinia coronata f. sp. avenae, the causal agent of oat crown rust.</title>
        <authorList>
            <person name="Miller M.E."/>
            <person name="Zhang Y."/>
            <person name="Omidvar V."/>
            <person name="Sperschneider J."/>
            <person name="Schwessinger B."/>
            <person name="Raley C."/>
            <person name="Palmer J.M."/>
            <person name="Garnica D."/>
            <person name="Upadhyaya N."/>
            <person name="Rathjen J."/>
            <person name="Taylor J.M."/>
            <person name="Park R.F."/>
            <person name="Dodds P.N."/>
            <person name="Hirsch C.D."/>
            <person name="Kianian S.F."/>
            <person name="Figueroa M."/>
        </authorList>
    </citation>
    <scope>NUCLEOTIDE SEQUENCE [LARGE SCALE GENOMIC DNA]</scope>
    <source>
        <strain evidence="2">12SD80</strain>
    </source>
</reference>
<evidence type="ECO:0000313" key="2">
    <source>
        <dbReference type="EMBL" id="PLW37847.1"/>
    </source>
</evidence>
<protein>
    <submittedName>
        <fullName evidence="2">Uncharacterized protein</fullName>
    </submittedName>
</protein>
<dbReference type="EMBL" id="PGCI01000136">
    <property type="protein sequence ID" value="PLW37847.1"/>
    <property type="molecule type" value="Genomic_DNA"/>
</dbReference>
<feature type="region of interest" description="Disordered" evidence="1">
    <location>
        <begin position="1"/>
        <end position="33"/>
    </location>
</feature>
<evidence type="ECO:0000256" key="1">
    <source>
        <dbReference type="SAM" id="MobiDB-lite"/>
    </source>
</evidence>